<dbReference type="InterPro" id="IPR008963">
    <property type="entry name" value="Purple_acid_Pase-like_N"/>
</dbReference>
<proteinExistence type="inferred from homology"/>
<dbReference type="CDD" id="cd00839">
    <property type="entry name" value="MPP_PAPs"/>
    <property type="match status" value="1"/>
</dbReference>
<comment type="subcellular location">
    <subcellularLocation>
        <location evidence="1">Secreted</location>
    </subcellularLocation>
</comment>
<comment type="caution">
    <text evidence="12">The sequence shown here is derived from an EMBL/GenBank/DDBJ whole genome shotgun (WGS) entry which is preliminary data.</text>
</comment>
<evidence type="ECO:0000313" key="12">
    <source>
        <dbReference type="EMBL" id="GFR45131.1"/>
    </source>
</evidence>
<dbReference type="InterPro" id="IPR004843">
    <property type="entry name" value="Calcineurin-like_PHP"/>
</dbReference>
<dbReference type="Pfam" id="PF14008">
    <property type="entry name" value="Metallophos_C"/>
    <property type="match status" value="1"/>
</dbReference>
<dbReference type="SUPFAM" id="SSF56300">
    <property type="entry name" value="Metallo-dependent phosphatases"/>
    <property type="match status" value="1"/>
</dbReference>
<dbReference type="GO" id="GO:0003993">
    <property type="term" value="F:acid phosphatase activity"/>
    <property type="evidence" value="ECO:0007669"/>
    <property type="project" value="UniProtKB-EC"/>
</dbReference>
<gene>
    <name evidence="12" type="ORF">Agub_g6511</name>
</gene>
<keyword evidence="13" id="KW-1185">Reference proteome</keyword>
<feature type="domain" description="Purple acid phosphatase N-terminal" evidence="10">
    <location>
        <begin position="236"/>
        <end position="358"/>
    </location>
</feature>
<dbReference type="GO" id="GO:0005576">
    <property type="term" value="C:extracellular region"/>
    <property type="evidence" value="ECO:0007669"/>
    <property type="project" value="UniProtKB-SubCell"/>
</dbReference>
<keyword evidence="7" id="KW-0378">Hydrolase</keyword>
<dbReference type="EMBL" id="BMAR01000009">
    <property type="protein sequence ID" value="GFR45131.1"/>
    <property type="molecule type" value="Genomic_DNA"/>
</dbReference>
<dbReference type="InterPro" id="IPR025733">
    <property type="entry name" value="PAPs_C"/>
</dbReference>
<dbReference type="Gene3D" id="3.60.21.10">
    <property type="match status" value="1"/>
</dbReference>
<dbReference type="Pfam" id="PF16656">
    <property type="entry name" value="Pur_ac_phosph_N"/>
    <property type="match status" value="1"/>
</dbReference>
<dbReference type="EC" id="3.1.3.2" evidence="7"/>
<feature type="domain" description="Purple acid phosphatase Fn3-like" evidence="11">
    <location>
        <begin position="137"/>
        <end position="229"/>
    </location>
</feature>
<dbReference type="Proteomes" id="UP001054857">
    <property type="component" value="Unassembled WGS sequence"/>
</dbReference>
<sequence>MARPTVVFIVPLILRLSLLAALVPSLVRSARIGAASTILSAAVLDKNPLPGVRTSAGNNGPAAGSWQANADPRTANVAVDLPIFTAASTALSVAAAAKARRHGSVAGLHQPLERLRVPAVKQRLDSQIRIQSDRQVLERGAGEWFTVSWSGVSDPMYDDWIAVVVPADANLTQTAPAKWKFAAGDPHHVLTGSGSLRFRLISYRADVAFALMRNGFDAAVEVARSQPVKLLHPNEPLQLHLALTGDPSEMRVQWNTRDAGSQPQVRWGEASVKYDNSVESTSAASAGSAGPAYPFSANATSSRYERGELCGGAATSVGWVDAGSHPSALMTRLKPATRYYYRVGDPTSADGWSEEQWFWAAPEASPHATVRILAVADMGQGELDGSLEGSEMFASLNTTRRMAAEGGGAAGGVGAPYSLLLHNGDLSYARGYGTQWDNFMHQIQPLAARMPYMVAAGNHERDWPGSGDIFQVEDSGGECGVPMERRFAMPYQGTGKQWYAFEYGPVFFLQYSTEQPFEPGSEQYEFIVQTLRRVDRRRTPWLVMGGHRPIYIASTNTMWPDGDQHVSQMLRDALEELMMEYRVDLTLHGHHHSYQRTCPLYRGACQHADAEGVAGGPVHLVIGHAGAGLSMNIMDPLPVWLKSLSLWWGYARMEVSGTHLSVEVVSDEDGRLLDSFQLRKPANWGAKFMERREQSELALAQQRQERVKM</sequence>
<feature type="domain" description="Calcineurin-like phosphoesterase" evidence="8">
    <location>
        <begin position="371"/>
        <end position="594"/>
    </location>
</feature>
<evidence type="ECO:0000259" key="8">
    <source>
        <dbReference type="Pfam" id="PF00149"/>
    </source>
</evidence>
<protein>
    <recommendedName>
        <fullName evidence="7">Purple acid phosphatase</fullName>
        <ecNumber evidence="7">3.1.3.2</ecNumber>
    </recommendedName>
</protein>
<comment type="similarity">
    <text evidence="2 7">Belongs to the metallophosphoesterase superfamily. Purple acid phosphatase family.</text>
</comment>
<feature type="domain" description="Purple acid phosphatase C-terminal" evidence="9">
    <location>
        <begin position="616"/>
        <end position="675"/>
    </location>
</feature>
<name>A0AAD3DNH3_9CHLO</name>
<comment type="subunit">
    <text evidence="3">Homodimer.</text>
</comment>
<evidence type="ECO:0000256" key="1">
    <source>
        <dbReference type="ARBA" id="ARBA00004613"/>
    </source>
</evidence>
<evidence type="ECO:0000313" key="13">
    <source>
        <dbReference type="Proteomes" id="UP001054857"/>
    </source>
</evidence>
<evidence type="ECO:0000259" key="10">
    <source>
        <dbReference type="Pfam" id="PF16656"/>
    </source>
</evidence>
<reference evidence="12 13" key="1">
    <citation type="journal article" date="2021" name="Sci. Rep.">
        <title>Genome sequencing of the multicellular alga Astrephomene provides insights into convergent evolution of germ-soma differentiation.</title>
        <authorList>
            <person name="Yamashita S."/>
            <person name="Yamamoto K."/>
            <person name="Matsuzaki R."/>
            <person name="Suzuki S."/>
            <person name="Yamaguchi H."/>
            <person name="Hirooka S."/>
            <person name="Minakuchi Y."/>
            <person name="Miyagishima S."/>
            <person name="Kawachi M."/>
            <person name="Toyoda A."/>
            <person name="Nozaki H."/>
        </authorList>
    </citation>
    <scope>NUCLEOTIDE SEQUENCE [LARGE SCALE GENOMIC DNA]</scope>
    <source>
        <strain evidence="12 13">NIES-4017</strain>
    </source>
</reference>
<organism evidence="12 13">
    <name type="scientific">Astrephomene gubernaculifera</name>
    <dbReference type="NCBI Taxonomy" id="47775"/>
    <lineage>
        <taxon>Eukaryota</taxon>
        <taxon>Viridiplantae</taxon>
        <taxon>Chlorophyta</taxon>
        <taxon>core chlorophytes</taxon>
        <taxon>Chlorophyceae</taxon>
        <taxon>CS clade</taxon>
        <taxon>Chlamydomonadales</taxon>
        <taxon>Astrephomenaceae</taxon>
        <taxon>Astrephomene</taxon>
    </lineage>
</organism>
<dbReference type="Pfam" id="PF00149">
    <property type="entry name" value="Metallophos"/>
    <property type="match status" value="1"/>
</dbReference>
<evidence type="ECO:0000256" key="7">
    <source>
        <dbReference type="RuleBase" id="RU361203"/>
    </source>
</evidence>
<keyword evidence="5 7" id="KW-0732">Signal</keyword>
<evidence type="ECO:0000256" key="5">
    <source>
        <dbReference type="ARBA" id="ARBA00022729"/>
    </source>
</evidence>
<feature type="chain" id="PRO_5041775748" description="Purple acid phosphatase" evidence="7">
    <location>
        <begin position="30"/>
        <end position="709"/>
    </location>
</feature>
<dbReference type="GO" id="GO:0046872">
    <property type="term" value="F:metal ion binding"/>
    <property type="evidence" value="ECO:0007669"/>
    <property type="project" value="InterPro"/>
</dbReference>
<evidence type="ECO:0000256" key="2">
    <source>
        <dbReference type="ARBA" id="ARBA00008723"/>
    </source>
</evidence>
<accession>A0AAD3DNH3</accession>
<evidence type="ECO:0000259" key="9">
    <source>
        <dbReference type="Pfam" id="PF14008"/>
    </source>
</evidence>
<evidence type="ECO:0000259" key="11">
    <source>
        <dbReference type="Pfam" id="PF17808"/>
    </source>
</evidence>
<dbReference type="PANTHER" id="PTHR45778">
    <property type="entry name" value="PURPLE ACID PHOSPHATASE-RELATED"/>
    <property type="match status" value="1"/>
</dbReference>
<keyword evidence="4" id="KW-0964">Secreted</keyword>
<dbReference type="Pfam" id="PF17808">
    <property type="entry name" value="fn3_PAP"/>
    <property type="match status" value="1"/>
</dbReference>
<comment type="catalytic activity">
    <reaction evidence="7">
        <text>a phosphate monoester + H2O = an alcohol + phosphate</text>
        <dbReference type="Rhea" id="RHEA:15017"/>
        <dbReference type="ChEBI" id="CHEBI:15377"/>
        <dbReference type="ChEBI" id="CHEBI:30879"/>
        <dbReference type="ChEBI" id="CHEBI:43474"/>
        <dbReference type="ChEBI" id="CHEBI:67140"/>
        <dbReference type="EC" id="3.1.3.2"/>
    </reaction>
</comment>
<keyword evidence="6" id="KW-0325">Glycoprotein</keyword>
<dbReference type="PANTHER" id="PTHR45778:SF3">
    <property type="entry name" value="PURPLE ACID PHOSPHATASE"/>
    <property type="match status" value="1"/>
</dbReference>
<dbReference type="InterPro" id="IPR040974">
    <property type="entry name" value="Fn3_PAP"/>
</dbReference>
<dbReference type="InterPro" id="IPR015914">
    <property type="entry name" value="PAPs_N"/>
</dbReference>
<evidence type="ECO:0000256" key="3">
    <source>
        <dbReference type="ARBA" id="ARBA00011738"/>
    </source>
</evidence>
<dbReference type="InterPro" id="IPR041792">
    <property type="entry name" value="MPP_PAP"/>
</dbReference>
<dbReference type="InterPro" id="IPR029052">
    <property type="entry name" value="Metallo-depent_PP-like"/>
</dbReference>
<dbReference type="SUPFAM" id="SSF49363">
    <property type="entry name" value="Purple acid phosphatase, N-terminal domain"/>
    <property type="match status" value="1"/>
</dbReference>
<dbReference type="AlphaFoldDB" id="A0AAD3DNH3"/>
<evidence type="ECO:0000256" key="4">
    <source>
        <dbReference type="ARBA" id="ARBA00022525"/>
    </source>
</evidence>
<evidence type="ECO:0000256" key="6">
    <source>
        <dbReference type="ARBA" id="ARBA00023180"/>
    </source>
</evidence>
<feature type="signal peptide" evidence="7">
    <location>
        <begin position="1"/>
        <end position="29"/>
    </location>
</feature>
<dbReference type="Gene3D" id="2.60.40.380">
    <property type="entry name" value="Purple acid phosphatase-like, N-terminal"/>
    <property type="match status" value="1"/>
</dbReference>